<dbReference type="RefSeq" id="XP_008816827.1">
    <property type="nucleotide sequence ID" value="XM_008818605.1"/>
</dbReference>
<evidence type="ECO:0000256" key="1">
    <source>
        <dbReference type="SAM" id="MobiDB-lite"/>
    </source>
</evidence>
<feature type="compositionally biased region" description="Basic and acidic residues" evidence="1">
    <location>
        <begin position="42"/>
        <end position="60"/>
    </location>
</feature>
<gene>
    <name evidence="2" type="ORF">C922_03011</name>
</gene>
<feature type="region of interest" description="Disordered" evidence="1">
    <location>
        <begin position="28"/>
        <end position="75"/>
    </location>
</feature>
<keyword evidence="3" id="KW-1185">Reference proteome</keyword>
<feature type="compositionally biased region" description="Basic residues" evidence="1">
    <location>
        <begin position="765"/>
        <end position="775"/>
    </location>
</feature>
<reference evidence="2 3" key="1">
    <citation type="submission" date="2013-02" db="EMBL/GenBank/DDBJ databases">
        <title>The Genome Sequence of Plasmodium inui San Antonio 1.</title>
        <authorList>
            <consortium name="The Broad Institute Genome Sequencing Platform"/>
            <consortium name="The Broad Institute Genome Sequencing Center for Infectious Disease"/>
            <person name="Neafsey D."/>
            <person name="Cheeseman I."/>
            <person name="Volkman S."/>
            <person name="Adams J."/>
            <person name="Walker B."/>
            <person name="Young S.K."/>
            <person name="Zeng Q."/>
            <person name="Gargeya S."/>
            <person name="Fitzgerald M."/>
            <person name="Haas B."/>
            <person name="Abouelleil A."/>
            <person name="Alvarado L."/>
            <person name="Arachchi H.M."/>
            <person name="Berlin A.M."/>
            <person name="Chapman S.B."/>
            <person name="Dewar J."/>
            <person name="Goldberg J."/>
            <person name="Griggs A."/>
            <person name="Gujja S."/>
            <person name="Hansen M."/>
            <person name="Howarth C."/>
            <person name="Imamovic A."/>
            <person name="Larimer J."/>
            <person name="McCowan C."/>
            <person name="Murphy C."/>
            <person name="Neiman D."/>
            <person name="Pearson M."/>
            <person name="Priest M."/>
            <person name="Roberts A."/>
            <person name="Saif S."/>
            <person name="Shea T."/>
            <person name="Sisk P."/>
            <person name="Sykes S."/>
            <person name="Wortman J."/>
            <person name="Nusbaum C."/>
            <person name="Birren B."/>
        </authorList>
    </citation>
    <scope>NUCLEOTIDE SEQUENCE [LARGE SCALE GENOMIC DNA]</scope>
    <source>
        <strain evidence="2 3">San Antonio 1</strain>
    </source>
</reference>
<feature type="region of interest" description="Disordered" evidence="1">
    <location>
        <begin position="765"/>
        <end position="785"/>
    </location>
</feature>
<dbReference type="VEuPathDB" id="PlasmoDB:C922_03011"/>
<dbReference type="AlphaFoldDB" id="W7AN09"/>
<evidence type="ECO:0000313" key="3">
    <source>
        <dbReference type="Proteomes" id="UP000030640"/>
    </source>
</evidence>
<evidence type="ECO:0000313" key="2">
    <source>
        <dbReference type="EMBL" id="EUD66686.1"/>
    </source>
</evidence>
<sequence length="836" mass="95802">MHHNEAAYHQKGEQHLQVNMEVAKQTLRKKWSDSHNGPLRDIYSKDGQAKKESWGEEKHCRGGQMKNHTPPNSNAIDAKLSSLRSTFRNSYVNVLYFKKLKLNKKLFEKMKNKNIVIYLKYKETTCTSKDIQVTNSEIANLYLSFLVTAPLAKNEKQIIKIYIKYFKDKKYKILSFGFVELNFEEFTEKFYKKKSYMLCYDKNSNKYVFGYFVLLLANQIKWTICNRKISHEFTDKSYFVWDRNNYDHQIFYICKKIQSFLLQSVRSRGGSQGHTFQSRALLKHFGVTHSCPGTFRWRRSQERKPAGGSTSSSAGDQEGGNCEGSETQRKTEVCGSETHLKTALRGSEPHQKIALCESETYQKGALFESEPHQKTALCESETHQKGSLCESETHQKAALCESEPHGKTALCGSLTRMLDTSPSEGSHKGERSARDNQDDVIKKRPSKKGPEEPGTNGHQVEESYEPNEPNPLPPAEPIHIEKCATDEAEKCVPYAAQYDATHCLENITAGPFSSTEDLDQTMQKENIPSCAEDGRVVGTITHEQSSSVEVHIDAYKHSELREKSRSYSDARDAYYEKQKVEKDEPLGKNSFDLILCKKVENILNNDVDHFVEEVQFILTHLKKRIIKTNEFFSSQLKEGYPDVEVVEEHHAAEKEDMKNEEDEDKKKKIPIAHLTNGEKQSQQNCNINKDILTILQNCVNTTSLYIKSVLKDKHVSKQEKDIFVVYDDIVDNIKKALSEFLQEGTTSHEQNLNISQIKSINLGKKKKEKKFTKKKSQSDSPKMCALHKESHVSSEMSIGEGSRDKLKSYIGRHVSTALRYYEDKWKRKLSGARSYV</sequence>
<protein>
    <submittedName>
        <fullName evidence="2">Uncharacterized protein</fullName>
    </submittedName>
</protein>
<organism evidence="2 3">
    <name type="scientific">Plasmodium inui San Antonio 1</name>
    <dbReference type="NCBI Taxonomy" id="1237626"/>
    <lineage>
        <taxon>Eukaryota</taxon>
        <taxon>Sar</taxon>
        <taxon>Alveolata</taxon>
        <taxon>Apicomplexa</taxon>
        <taxon>Aconoidasida</taxon>
        <taxon>Haemosporida</taxon>
        <taxon>Plasmodiidae</taxon>
        <taxon>Plasmodium</taxon>
        <taxon>Plasmodium (Plasmodium)</taxon>
    </lineage>
</organism>
<feature type="region of interest" description="Disordered" evidence="1">
    <location>
        <begin position="298"/>
        <end position="334"/>
    </location>
</feature>
<feature type="compositionally biased region" description="Polar residues" evidence="1">
    <location>
        <begin position="66"/>
        <end position="75"/>
    </location>
</feature>
<accession>W7AN09</accession>
<dbReference type="Proteomes" id="UP000030640">
    <property type="component" value="Unassembled WGS sequence"/>
</dbReference>
<dbReference type="GeneID" id="20038285"/>
<feature type="compositionally biased region" description="Basic and acidic residues" evidence="1">
    <location>
        <begin position="425"/>
        <end position="442"/>
    </location>
</feature>
<dbReference type="OrthoDB" id="392474at2759"/>
<proteinExistence type="predicted"/>
<dbReference type="EMBL" id="KI965470">
    <property type="protein sequence ID" value="EUD66686.1"/>
    <property type="molecule type" value="Genomic_DNA"/>
</dbReference>
<name>W7AN09_9APIC</name>
<feature type="region of interest" description="Disordered" evidence="1">
    <location>
        <begin position="417"/>
        <end position="477"/>
    </location>
</feature>